<dbReference type="Proteomes" id="UP001165960">
    <property type="component" value="Unassembled WGS sequence"/>
</dbReference>
<comment type="caution">
    <text evidence="1">The sequence shown here is derived from an EMBL/GenBank/DDBJ whole genome shotgun (WGS) entry which is preliminary data.</text>
</comment>
<evidence type="ECO:0000313" key="2">
    <source>
        <dbReference type="Proteomes" id="UP001165960"/>
    </source>
</evidence>
<organism evidence="1 2">
    <name type="scientific">Entomophthora muscae</name>
    <dbReference type="NCBI Taxonomy" id="34485"/>
    <lineage>
        <taxon>Eukaryota</taxon>
        <taxon>Fungi</taxon>
        <taxon>Fungi incertae sedis</taxon>
        <taxon>Zoopagomycota</taxon>
        <taxon>Entomophthoromycotina</taxon>
        <taxon>Entomophthoromycetes</taxon>
        <taxon>Entomophthorales</taxon>
        <taxon>Entomophthoraceae</taxon>
        <taxon>Entomophthora</taxon>
    </lineage>
</organism>
<gene>
    <name evidence="1" type="ORF">DSO57_1005288</name>
</gene>
<protein>
    <submittedName>
        <fullName evidence="1">Uncharacterized protein</fullName>
    </submittedName>
</protein>
<evidence type="ECO:0000313" key="1">
    <source>
        <dbReference type="EMBL" id="KAJ9074547.1"/>
    </source>
</evidence>
<keyword evidence="2" id="KW-1185">Reference proteome</keyword>
<proteinExistence type="predicted"/>
<sequence length="153" mass="17409">MKLLATLLAFTVSLRASLVDEINQERQSRGVAPVTNSPLLSDFLENFFNAQKAIPEKFNRLATLPSILGPNACRAFPKSPECFERPVPDFFFESKTTILYVPYSSNESDEIQTIKNKEEQYYARGEDAFDPIYINAGEFVKDDEHYVILSPFN</sequence>
<accession>A0ACC2TJ83</accession>
<reference evidence="1" key="1">
    <citation type="submission" date="2022-04" db="EMBL/GenBank/DDBJ databases">
        <title>Genome of the entomopathogenic fungus Entomophthora muscae.</title>
        <authorList>
            <person name="Elya C."/>
            <person name="Lovett B.R."/>
            <person name="Lee E."/>
            <person name="Macias A.M."/>
            <person name="Hajek A.E."/>
            <person name="De Bivort B.L."/>
            <person name="Kasson M.T."/>
            <person name="De Fine Licht H.H."/>
            <person name="Stajich J.E."/>
        </authorList>
    </citation>
    <scope>NUCLEOTIDE SEQUENCE</scope>
    <source>
        <strain evidence="1">Berkeley</strain>
    </source>
</reference>
<dbReference type="EMBL" id="QTSX02002854">
    <property type="protein sequence ID" value="KAJ9074547.1"/>
    <property type="molecule type" value="Genomic_DNA"/>
</dbReference>
<name>A0ACC2TJ83_9FUNG</name>